<name>A0A9D4H2M4_DREPO</name>
<reference evidence="1" key="1">
    <citation type="journal article" date="2019" name="bioRxiv">
        <title>The Genome of the Zebra Mussel, Dreissena polymorpha: A Resource for Invasive Species Research.</title>
        <authorList>
            <person name="McCartney M.A."/>
            <person name="Auch B."/>
            <person name="Kono T."/>
            <person name="Mallez S."/>
            <person name="Zhang Y."/>
            <person name="Obille A."/>
            <person name="Becker A."/>
            <person name="Abrahante J.E."/>
            <person name="Garbe J."/>
            <person name="Badalamenti J.P."/>
            <person name="Herman A."/>
            <person name="Mangelson H."/>
            <person name="Liachko I."/>
            <person name="Sullivan S."/>
            <person name="Sone E.D."/>
            <person name="Koren S."/>
            <person name="Silverstein K.A.T."/>
            <person name="Beckman K.B."/>
            <person name="Gohl D.M."/>
        </authorList>
    </citation>
    <scope>NUCLEOTIDE SEQUENCE</scope>
    <source>
        <strain evidence="1">Duluth1</strain>
        <tissue evidence="1">Whole animal</tissue>
    </source>
</reference>
<keyword evidence="2" id="KW-1185">Reference proteome</keyword>
<gene>
    <name evidence="1" type="ORF">DPMN_127797</name>
</gene>
<accession>A0A9D4H2M4</accession>
<evidence type="ECO:0000313" key="2">
    <source>
        <dbReference type="Proteomes" id="UP000828390"/>
    </source>
</evidence>
<reference evidence="1" key="2">
    <citation type="submission" date="2020-11" db="EMBL/GenBank/DDBJ databases">
        <authorList>
            <person name="McCartney M.A."/>
            <person name="Auch B."/>
            <person name="Kono T."/>
            <person name="Mallez S."/>
            <person name="Becker A."/>
            <person name="Gohl D.M."/>
            <person name="Silverstein K.A.T."/>
            <person name="Koren S."/>
            <person name="Bechman K.B."/>
            <person name="Herman A."/>
            <person name="Abrahante J.E."/>
            <person name="Garbe J."/>
        </authorList>
    </citation>
    <scope>NUCLEOTIDE SEQUENCE</scope>
    <source>
        <strain evidence="1">Duluth1</strain>
        <tissue evidence="1">Whole animal</tissue>
    </source>
</reference>
<dbReference type="AlphaFoldDB" id="A0A9D4H2M4"/>
<proteinExistence type="predicted"/>
<sequence length="54" mass="5975">MMVGNLVCQFAGFPTVVWLPRMLAYALGVYTLRIAPDNDGNELPGAKTELRLNH</sequence>
<dbReference type="EMBL" id="JAIWYP010000005">
    <property type="protein sequence ID" value="KAH3825911.1"/>
    <property type="molecule type" value="Genomic_DNA"/>
</dbReference>
<organism evidence="1 2">
    <name type="scientific">Dreissena polymorpha</name>
    <name type="common">Zebra mussel</name>
    <name type="synonym">Mytilus polymorpha</name>
    <dbReference type="NCBI Taxonomy" id="45954"/>
    <lineage>
        <taxon>Eukaryota</taxon>
        <taxon>Metazoa</taxon>
        <taxon>Spiralia</taxon>
        <taxon>Lophotrochozoa</taxon>
        <taxon>Mollusca</taxon>
        <taxon>Bivalvia</taxon>
        <taxon>Autobranchia</taxon>
        <taxon>Heteroconchia</taxon>
        <taxon>Euheterodonta</taxon>
        <taxon>Imparidentia</taxon>
        <taxon>Neoheterodontei</taxon>
        <taxon>Myida</taxon>
        <taxon>Dreissenoidea</taxon>
        <taxon>Dreissenidae</taxon>
        <taxon>Dreissena</taxon>
    </lineage>
</organism>
<comment type="caution">
    <text evidence="1">The sequence shown here is derived from an EMBL/GenBank/DDBJ whole genome shotgun (WGS) entry which is preliminary data.</text>
</comment>
<evidence type="ECO:0000313" key="1">
    <source>
        <dbReference type="EMBL" id="KAH3825911.1"/>
    </source>
</evidence>
<protein>
    <submittedName>
        <fullName evidence="1">Uncharacterized protein</fullName>
    </submittedName>
</protein>
<dbReference type="Proteomes" id="UP000828390">
    <property type="component" value="Unassembled WGS sequence"/>
</dbReference>